<proteinExistence type="predicted"/>
<evidence type="ECO:0000313" key="3">
    <source>
        <dbReference type="EMBL" id="TCM70962.1"/>
    </source>
</evidence>
<name>A0A4R1Y5H1_ACICA</name>
<dbReference type="EMBL" id="SLVJ01000001">
    <property type="protein sequence ID" value="TCM70962.1"/>
    <property type="molecule type" value="Genomic_DNA"/>
</dbReference>
<comment type="caution">
    <text evidence="3">The sequence shown here is derived from an EMBL/GenBank/DDBJ whole genome shotgun (WGS) entry which is preliminary data.</text>
</comment>
<dbReference type="AlphaFoldDB" id="A0A4R1Y5H1"/>
<feature type="domain" description="Type 4 fimbrial biogenesis protein PilX N-terminal" evidence="2">
    <location>
        <begin position="24"/>
        <end position="63"/>
    </location>
</feature>
<dbReference type="Proteomes" id="UP000294963">
    <property type="component" value="Unassembled WGS sequence"/>
</dbReference>
<sequence length="248" mass="27258">MNKQLSKQLNTRLNKGLNRWHAQRGATLIIVLVLLVLMAIIGTVATRSSILSLKIATNSQIQALLMENSDAVLFNIEDPQALNRQLAQDGMFSYFNSAEHSENELVFCYRADADAFFKISHASAIRPNGTIDPKKGLNGFCKNNDFSSGRSAVLSQVYLKKILLESAPLTQVVKGMSLGQATLPIVSHHVNVTVISILPSFSDISSTQIEQCFQKTAAEVSQCFNQYNVPYNTQHAQYVVGGQPKLVS</sequence>
<gene>
    <name evidence="3" type="ORF">EC844_101236</name>
</gene>
<dbReference type="InterPro" id="IPR025746">
    <property type="entry name" value="PilX_N_dom"/>
</dbReference>
<evidence type="ECO:0000259" key="2">
    <source>
        <dbReference type="Pfam" id="PF14341"/>
    </source>
</evidence>
<evidence type="ECO:0000256" key="1">
    <source>
        <dbReference type="SAM" id="Phobius"/>
    </source>
</evidence>
<evidence type="ECO:0000313" key="4">
    <source>
        <dbReference type="Proteomes" id="UP000294963"/>
    </source>
</evidence>
<reference evidence="3 4" key="1">
    <citation type="submission" date="2019-03" db="EMBL/GenBank/DDBJ databases">
        <title>Genomic analyses of the natural microbiome of Caenorhabditis elegans.</title>
        <authorList>
            <person name="Samuel B."/>
        </authorList>
    </citation>
    <scope>NUCLEOTIDE SEQUENCE [LARGE SCALE GENOMIC DNA]</scope>
    <source>
        <strain evidence="3 4">JUb89</strain>
    </source>
</reference>
<feature type="transmembrane region" description="Helical" evidence="1">
    <location>
        <begin position="25"/>
        <end position="45"/>
    </location>
</feature>
<keyword evidence="4" id="KW-1185">Reference proteome</keyword>
<dbReference type="Pfam" id="PF14341">
    <property type="entry name" value="PilX_N"/>
    <property type="match status" value="1"/>
</dbReference>
<keyword evidence="1" id="KW-1133">Transmembrane helix</keyword>
<organism evidence="3 4">
    <name type="scientific">Acinetobacter calcoaceticus</name>
    <dbReference type="NCBI Taxonomy" id="471"/>
    <lineage>
        <taxon>Bacteria</taxon>
        <taxon>Pseudomonadati</taxon>
        <taxon>Pseudomonadota</taxon>
        <taxon>Gammaproteobacteria</taxon>
        <taxon>Moraxellales</taxon>
        <taxon>Moraxellaceae</taxon>
        <taxon>Acinetobacter</taxon>
        <taxon>Acinetobacter calcoaceticus/baumannii complex</taxon>
    </lineage>
</organism>
<protein>
    <recommendedName>
        <fullName evidence="2">Type 4 fimbrial biogenesis protein PilX N-terminal domain-containing protein</fullName>
    </recommendedName>
</protein>
<keyword evidence="1" id="KW-0472">Membrane</keyword>
<keyword evidence="1" id="KW-0812">Transmembrane</keyword>
<accession>A0A4R1Y5H1</accession>